<dbReference type="InterPro" id="IPR036397">
    <property type="entry name" value="RNaseH_sf"/>
</dbReference>
<evidence type="ECO:0000256" key="3">
    <source>
        <dbReference type="ARBA" id="ARBA00022839"/>
    </source>
</evidence>
<dbReference type="PANTHER" id="PTHR30231:SF4">
    <property type="entry name" value="PROTEIN NEN2"/>
    <property type="match status" value="1"/>
</dbReference>
<dbReference type="Proteomes" id="UP000838672">
    <property type="component" value="Unassembled WGS sequence"/>
</dbReference>
<evidence type="ECO:0000256" key="2">
    <source>
        <dbReference type="ARBA" id="ARBA00022801"/>
    </source>
</evidence>
<dbReference type="SUPFAM" id="SSF53098">
    <property type="entry name" value="Ribonuclease H-like"/>
    <property type="match status" value="1"/>
</dbReference>
<dbReference type="InterPro" id="IPR013520">
    <property type="entry name" value="Ribonucl_H"/>
</dbReference>
<evidence type="ECO:0000313" key="5">
    <source>
        <dbReference type="EMBL" id="CAH0535465.1"/>
    </source>
</evidence>
<dbReference type="Gene3D" id="3.30.420.10">
    <property type="entry name" value="Ribonuclease H-like superfamily/Ribonuclease H"/>
    <property type="match status" value="1"/>
</dbReference>
<dbReference type="EMBL" id="CAKLDI010000002">
    <property type="protein sequence ID" value="CAH0535465.1"/>
    <property type="molecule type" value="Genomic_DNA"/>
</dbReference>
<dbReference type="RefSeq" id="WP_237468353.1">
    <property type="nucleotide sequence ID" value="NZ_CAKLDI010000002.1"/>
</dbReference>
<comment type="caution">
    <text evidence="5">The sequence shown here is derived from an EMBL/GenBank/DDBJ whole genome shotgun (WGS) entry which is preliminary data.</text>
</comment>
<organism evidence="5 6">
    <name type="scientific">Vibrio stylophorae</name>
    <dbReference type="NCBI Taxonomy" id="659351"/>
    <lineage>
        <taxon>Bacteria</taxon>
        <taxon>Pseudomonadati</taxon>
        <taxon>Pseudomonadota</taxon>
        <taxon>Gammaproteobacteria</taxon>
        <taxon>Vibrionales</taxon>
        <taxon>Vibrionaceae</taxon>
        <taxon>Vibrio</taxon>
    </lineage>
</organism>
<keyword evidence="6" id="KW-1185">Reference proteome</keyword>
<evidence type="ECO:0000259" key="4">
    <source>
        <dbReference type="Pfam" id="PF00929"/>
    </source>
</evidence>
<dbReference type="PANTHER" id="PTHR30231">
    <property type="entry name" value="DNA POLYMERASE III SUBUNIT EPSILON"/>
    <property type="match status" value="1"/>
</dbReference>
<evidence type="ECO:0000313" key="6">
    <source>
        <dbReference type="Proteomes" id="UP000838672"/>
    </source>
</evidence>
<keyword evidence="1" id="KW-0540">Nuclease</keyword>
<reference evidence="5" key="1">
    <citation type="submission" date="2021-11" db="EMBL/GenBank/DDBJ databases">
        <authorList>
            <person name="Rodrigo-Torres L."/>
            <person name="Arahal R. D."/>
            <person name="Lucena T."/>
        </authorList>
    </citation>
    <scope>NUCLEOTIDE SEQUENCE</scope>
    <source>
        <strain evidence="5">CECT 7929</strain>
    </source>
</reference>
<keyword evidence="2" id="KW-0378">Hydrolase</keyword>
<dbReference type="Pfam" id="PF00929">
    <property type="entry name" value="RNase_T"/>
    <property type="match status" value="1"/>
</dbReference>
<accession>A0ABN8DZ69</accession>
<name>A0ABN8DZ69_9VIBR</name>
<gene>
    <name evidence="5" type="ORF">VST7929_03039</name>
</gene>
<feature type="domain" description="Exonuclease" evidence="4">
    <location>
        <begin position="4"/>
        <end position="66"/>
    </location>
</feature>
<evidence type="ECO:0000256" key="1">
    <source>
        <dbReference type="ARBA" id="ARBA00022722"/>
    </source>
</evidence>
<protein>
    <recommendedName>
        <fullName evidence="4">Exonuclease domain-containing protein</fullName>
    </recommendedName>
</protein>
<keyword evidence="3" id="KW-0269">Exonuclease</keyword>
<dbReference type="InterPro" id="IPR012337">
    <property type="entry name" value="RNaseH-like_sf"/>
</dbReference>
<proteinExistence type="predicted"/>
<sequence length="95" mass="10383">MNIYLDTETTGLDDNAEIIEISIISESGHVLLDTLVKPSQTVSAEATAIHGITDADLVGAPTWPEIKIAFFISLSNPIITRRVHLAMQAYMEQSK</sequence>